<dbReference type="PROSITE" id="PS50297">
    <property type="entry name" value="ANK_REP_REGION"/>
    <property type="match status" value="3"/>
</dbReference>
<dbReference type="InterPro" id="IPR000210">
    <property type="entry name" value="BTB/POZ_dom"/>
</dbReference>
<dbReference type="AlphaFoldDB" id="A0A9L0SGV7"/>
<dbReference type="Ensembl" id="ENSECAT00000128520.1">
    <property type="protein sequence ID" value="ENSECAP00000075318.1"/>
    <property type="gene ID" value="ENSECAG00000016829.4"/>
</dbReference>
<dbReference type="InterPro" id="IPR002110">
    <property type="entry name" value="Ankyrin_rpt"/>
</dbReference>
<organism evidence="3 4">
    <name type="scientific">Equus caballus</name>
    <name type="common">Horse</name>
    <dbReference type="NCBI Taxonomy" id="9796"/>
    <lineage>
        <taxon>Eukaryota</taxon>
        <taxon>Metazoa</taxon>
        <taxon>Chordata</taxon>
        <taxon>Craniata</taxon>
        <taxon>Vertebrata</taxon>
        <taxon>Euteleostomi</taxon>
        <taxon>Mammalia</taxon>
        <taxon>Eutheria</taxon>
        <taxon>Laurasiatheria</taxon>
        <taxon>Perissodactyla</taxon>
        <taxon>Equidae</taxon>
        <taxon>Equus</taxon>
    </lineage>
</organism>
<feature type="repeat" description="ANK" evidence="1">
    <location>
        <begin position="1"/>
        <end position="31"/>
    </location>
</feature>
<dbReference type="CDD" id="cd18526">
    <property type="entry name" value="BACK_ABTB2"/>
    <property type="match status" value="1"/>
</dbReference>
<dbReference type="SUPFAM" id="SSF54695">
    <property type="entry name" value="POZ domain"/>
    <property type="match status" value="1"/>
</dbReference>
<dbReference type="Proteomes" id="UP000002281">
    <property type="component" value="Chromosome 12"/>
</dbReference>
<evidence type="ECO:0000259" key="2">
    <source>
        <dbReference type="SMART" id="SM00225"/>
    </source>
</evidence>
<dbReference type="Pfam" id="PF00023">
    <property type="entry name" value="Ank"/>
    <property type="match status" value="1"/>
</dbReference>
<feature type="repeat" description="ANK" evidence="1">
    <location>
        <begin position="45"/>
        <end position="77"/>
    </location>
</feature>
<dbReference type="PANTHER" id="PTHR46071">
    <property type="entry name" value="ANKYRIN REPEAT AND BTB/POZ DOMAIN-CONTAINING"/>
    <property type="match status" value="1"/>
</dbReference>
<dbReference type="Gene3D" id="1.25.40.420">
    <property type="match status" value="1"/>
</dbReference>
<keyword evidence="4" id="KW-1185">Reference proteome</keyword>
<dbReference type="SMART" id="SM00225">
    <property type="entry name" value="BTB"/>
    <property type="match status" value="1"/>
</dbReference>
<evidence type="ECO:0000313" key="3">
    <source>
        <dbReference type="Ensembl" id="ENSECAP00000075318.1"/>
    </source>
</evidence>
<accession>A0A9L0SGV7</accession>
<dbReference type="PANTHER" id="PTHR46071:SF3">
    <property type="entry name" value="ANKYRIN REPEAT AND BTB_POZ DOMAIN-CONTAINING PROTEIN 2"/>
    <property type="match status" value="1"/>
</dbReference>
<dbReference type="Gene3D" id="1.25.40.20">
    <property type="entry name" value="Ankyrin repeat-containing domain"/>
    <property type="match status" value="1"/>
</dbReference>
<sequence>MTPLMYACAAGDEAMVQMLIDAGANLDIQVPSSSPRHPSIHPDSRHWTPLTFAVLHGHISVVQLLLDAGAHVEGSAVNGGEDSYAETPLQLASAAGNYELVSLLLSRGADPLLSMLEANGMASSLHEDMNCFSHSAAHGHRFKTLMTNKSEHDGDNSKTIEISDMKYHIFQLMMQYLYYGGTESMDIPTADVLELLSAASLFQLDALQRHCEILCSQMLSVESAVNTYKYAKIHNAPELALFCEGFFLKHMKALLEQDAFRQLIYGRSSKVQGLDPLQDLQSTLAERVHSVYITSRV</sequence>
<evidence type="ECO:0000256" key="1">
    <source>
        <dbReference type="PROSITE-ProRule" id="PRU00023"/>
    </source>
</evidence>
<protein>
    <submittedName>
        <fullName evidence="3">Ankyrin repeat and BTB domain containing 2</fullName>
    </submittedName>
</protein>
<dbReference type="PROSITE" id="PS50088">
    <property type="entry name" value="ANK_REPEAT"/>
    <property type="match status" value="3"/>
</dbReference>
<dbReference type="SUPFAM" id="SSF48403">
    <property type="entry name" value="Ankyrin repeat"/>
    <property type="match status" value="1"/>
</dbReference>
<reference evidence="3" key="2">
    <citation type="submission" date="2025-08" db="UniProtKB">
        <authorList>
            <consortium name="Ensembl"/>
        </authorList>
    </citation>
    <scope>IDENTIFICATION</scope>
    <source>
        <strain evidence="3">Thoroughbred</strain>
    </source>
</reference>
<dbReference type="Pfam" id="PF00651">
    <property type="entry name" value="BTB"/>
    <property type="match status" value="1"/>
</dbReference>
<dbReference type="SMART" id="SM00248">
    <property type="entry name" value="ANK"/>
    <property type="match status" value="3"/>
</dbReference>
<feature type="domain" description="BTB" evidence="2">
    <location>
        <begin position="120"/>
        <end position="219"/>
    </location>
</feature>
<reference evidence="3 4" key="1">
    <citation type="journal article" date="2009" name="Science">
        <title>Genome sequence, comparative analysis, and population genetics of the domestic horse.</title>
        <authorList>
            <consortium name="Broad Institute Genome Sequencing Platform"/>
            <consortium name="Broad Institute Whole Genome Assembly Team"/>
            <person name="Wade C.M."/>
            <person name="Giulotto E."/>
            <person name="Sigurdsson S."/>
            <person name="Zoli M."/>
            <person name="Gnerre S."/>
            <person name="Imsland F."/>
            <person name="Lear T.L."/>
            <person name="Adelson D.L."/>
            <person name="Bailey E."/>
            <person name="Bellone R.R."/>
            <person name="Bloecker H."/>
            <person name="Distl O."/>
            <person name="Edgar R.C."/>
            <person name="Garber M."/>
            <person name="Leeb T."/>
            <person name="Mauceli E."/>
            <person name="MacLeod J.N."/>
            <person name="Penedo M.C.T."/>
            <person name="Raison J.M."/>
            <person name="Sharpe T."/>
            <person name="Vogel J."/>
            <person name="Andersson L."/>
            <person name="Antczak D.F."/>
            <person name="Biagi T."/>
            <person name="Binns M.M."/>
            <person name="Chowdhary B.P."/>
            <person name="Coleman S.J."/>
            <person name="Della Valle G."/>
            <person name="Fryc S."/>
            <person name="Guerin G."/>
            <person name="Hasegawa T."/>
            <person name="Hill E.W."/>
            <person name="Jurka J."/>
            <person name="Kiialainen A."/>
            <person name="Lindgren G."/>
            <person name="Liu J."/>
            <person name="Magnani E."/>
            <person name="Mickelson J.R."/>
            <person name="Murray J."/>
            <person name="Nergadze S.G."/>
            <person name="Onofrio R."/>
            <person name="Pedroni S."/>
            <person name="Piras M.F."/>
            <person name="Raudsepp T."/>
            <person name="Rocchi M."/>
            <person name="Roeed K.H."/>
            <person name="Ryder O.A."/>
            <person name="Searle S."/>
            <person name="Skow L."/>
            <person name="Swinburne J.E."/>
            <person name="Syvaenen A.C."/>
            <person name="Tozaki T."/>
            <person name="Valberg S.J."/>
            <person name="Vaudin M."/>
            <person name="White J.R."/>
            <person name="Zody M.C."/>
            <person name="Lander E.S."/>
            <person name="Lindblad-Toh K."/>
        </authorList>
    </citation>
    <scope>NUCLEOTIDE SEQUENCE [LARGE SCALE GENOMIC DNA]</scope>
    <source>
        <strain evidence="3 4">Thoroughbred</strain>
    </source>
</reference>
<evidence type="ECO:0000313" key="4">
    <source>
        <dbReference type="Proteomes" id="UP000002281"/>
    </source>
</evidence>
<name>A0A9L0SGV7_HORSE</name>
<dbReference type="InterPro" id="IPR052089">
    <property type="entry name" value="Ankyrin-BTB/POZ_domain"/>
</dbReference>
<keyword evidence="1" id="KW-0040">ANK repeat</keyword>
<dbReference type="Pfam" id="PF12796">
    <property type="entry name" value="Ank_2"/>
    <property type="match status" value="1"/>
</dbReference>
<dbReference type="InterPro" id="IPR011333">
    <property type="entry name" value="SKP1/BTB/POZ_sf"/>
</dbReference>
<reference evidence="3" key="3">
    <citation type="submission" date="2025-09" db="UniProtKB">
        <authorList>
            <consortium name="Ensembl"/>
        </authorList>
    </citation>
    <scope>IDENTIFICATION</scope>
    <source>
        <strain evidence="3">Thoroughbred</strain>
    </source>
</reference>
<dbReference type="InterPro" id="IPR036770">
    <property type="entry name" value="Ankyrin_rpt-contain_sf"/>
</dbReference>
<gene>
    <name evidence="3" type="primary">ABTB2</name>
</gene>
<dbReference type="GeneTree" id="ENSGT00940000157661"/>
<feature type="repeat" description="ANK" evidence="1">
    <location>
        <begin position="84"/>
        <end position="110"/>
    </location>
</feature>
<proteinExistence type="predicted"/>
<dbReference type="Gene3D" id="3.30.710.10">
    <property type="entry name" value="Potassium Channel Kv1.1, Chain A"/>
    <property type="match status" value="1"/>
</dbReference>